<dbReference type="Pfam" id="PF05572">
    <property type="entry name" value="Peptidase_M43"/>
    <property type="match status" value="1"/>
</dbReference>
<dbReference type="SUPFAM" id="SSF55486">
    <property type="entry name" value="Metalloproteases ('zincins'), catalytic domain"/>
    <property type="match status" value="1"/>
</dbReference>
<accession>A0A4U7BDI8</accession>
<gene>
    <name evidence="11" type="ORF">C1H76_0633</name>
</gene>
<dbReference type="CDD" id="cd04275">
    <property type="entry name" value="ZnMc_pappalysin_like"/>
    <property type="match status" value="1"/>
</dbReference>
<sequence>MRTSSLGLLAIAGGFAAAQDIPRCGSDNPPSELLRPIAQVQEESLGSPAAESYVVNTYVHVVTTTAKEGRYPQSMIDEQIAILNSAYAASGFSFDTINTDYSVNDTWATCNSAGSQCELDYKSSLRRGEYADLNLYYLSDLGGLVGLLGYAEFPESGVTDDVFIRDGAVNRAGTLPGAETERYNMGITTVHEVGHWLGLFHTFQGSSCSGDGDLVADTPQQLDLTPGCPASADTCPDSPGSDPIHNYMDYTDDVCKDEFTPGQADRIKNLYASLRSGK</sequence>
<dbReference type="GO" id="GO:0006508">
    <property type="term" value="P:proteolysis"/>
    <property type="evidence" value="ECO:0007669"/>
    <property type="project" value="UniProtKB-KW"/>
</dbReference>
<dbReference type="Proteomes" id="UP000308133">
    <property type="component" value="Unassembled WGS sequence"/>
</dbReference>
<dbReference type="Gene3D" id="3.40.390.10">
    <property type="entry name" value="Collagenase (Catalytic Domain)"/>
    <property type="match status" value="1"/>
</dbReference>
<dbReference type="PANTHER" id="PTHR47466">
    <property type="match status" value="1"/>
</dbReference>
<keyword evidence="3" id="KW-0479">Metal-binding</keyword>
<evidence type="ECO:0000256" key="5">
    <source>
        <dbReference type="ARBA" id="ARBA00022801"/>
    </source>
</evidence>
<keyword evidence="4 9" id="KW-0732">Signal</keyword>
<evidence type="ECO:0000313" key="12">
    <source>
        <dbReference type="Proteomes" id="UP000308133"/>
    </source>
</evidence>
<evidence type="ECO:0000256" key="4">
    <source>
        <dbReference type="ARBA" id="ARBA00022729"/>
    </source>
</evidence>
<evidence type="ECO:0000256" key="8">
    <source>
        <dbReference type="ARBA" id="ARBA00023157"/>
    </source>
</evidence>
<name>A0A4U7BDI8_9PEZI</name>
<dbReference type="InterPro" id="IPR024079">
    <property type="entry name" value="MetalloPept_cat_dom_sf"/>
</dbReference>
<dbReference type="GO" id="GO:0008237">
    <property type="term" value="F:metallopeptidase activity"/>
    <property type="evidence" value="ECO:0007669"/>
    <property type="project" value="UniProtKB-KW"/>
</dbReference>
<evidence type="ECO:0000256" key="7">
    <source>
        <dbReference type="ARBA" id="ARBA00023049"/>
    </source>
</evidence>
<proteinExistence type="inferred from homology"/>
<evidence type="ECO:0000256" key="6">
    <source>
        <dbReference type="ARBA" id="ARBA00022833"/>
    </source>
</evidence>
<comment type="similarity">
    <text evidence="1">Belongs to the peptidase M43B family.</text>
</comment>
<evidence type="ECO:0000313" key="11">
    <source>
        <dbReference type="EMBL" id="TKX27086.1"/>
    </source>
</evidence>
<evidence type="ECO:0000256" key="2">
    <source>
        <dbReference type="ARBA" id="ARBA00022670"/>
    </source>
</evidence>
<dbReference type="PANTHER" id="PTHR47466:SF1">
    <property type="entry name" value="METALLOPROTEASE MEP1 (AFU_ORTHOLOGUE AFUA_1G07730)-RELATED"/>
    <property type="match status" value="1"/>
</dbReference>
<keyword evidence="8" id="KW-1015">Disulfide bond</keyword>
<dbReference type="InterPro" id="IPR008754">
    <property type="entry name" value="Peptidase_M43"/>
</dbReference>
<comment type="caution">
    <text evidence="11">The sequence shown here is derived from an EMBL/GenBank/DDBJ whole genome shotgun (WGS) entry which is preliminary data.</text>
</comment>
<keyword evidence="5" id="KW-0378">Hydrolase</keyword>
<dbReference type="EMBL" id="PTQR01000008">
    <property type="protein sequence ID" value="TKX27086.1"/>
    <property type="molecule type" value="Genomic_DNA"/>
</dbReference>
<feature type="domain" description="Peptidase M43 pregnancy-associated plasma-A" evidence="10">
    <location>
        <begin position="133"/>
        <end position="270"/>
    </location>
</feature>
<organism evidence="11 12">
    <name type="scientific">Elsinoe australis</name>
    <dbReference type="NCBI Taxonomy" id="40998"/>
    <lineage>
        <taxon>Eukaryota</taxon>
        <taxon>Fungi</taxon>
        <taxon>Dikarya</taxon>
        <taxon>Ascomycota</taxon>
        <taxon>Pezizomycotina</taxon>
        <taxon>Dothideomycetes</taxon>
        <taxon>Dothideomycetidae</taxon>
        <taxon>Myriangiales</taxon>
        <taxon>Elsinoaceae</taxon>
        <taxon>Elsinoe</taxon>
    </lineage>
</organism>
<evidence type="ECO:0000256" key="3">
    <source>
        <dbReference type="ARBA" id="ARBA00022723"/>
    </source>
</evidence>
<feature type="signal peptide" evidence="9">
    <location>
        <begin position="1"/>
        <end position="18"/>
    </location>
</feature>
<keyword evidence="2 11" id="KW-0645">Protease</keyword>
<evidence type="ECO:0000256" key="9">
    <source>
        <dbReference type="SAM" id="SignalP"/>
    </source>
</evidence>
<dbReference type="GO" id="GO:0046872">
    <property type="term" value="F:metal ion binding"/>
    <property type="evidence" value="ECO:0007669"/>
    <property type="project" value="UniProtKB-KW"/>
</dbReference>
<keyword evidence="7 11" id="KW-0482">Metalloprotease</keyword>
<keyword evidence="6" id="KW-0862">Zinc</keyword>
<evidence type="ECO:0000259" key="10">
    <source>
        <dbReference type="Pfam" id="PF05572"/>
    </source>
</evidence>
<feature type="chain" id="PRO_5020884105" evidence="9">
    <location>
        <begin position="19"/>
        <end position="278"/>
    </location>
</feature>
<reference evidence="11 12" key="1">
    <citation type="submission" date="2018-02" db="EMBL/GenBank/DDBJ databases">
        <title>Draft genome sequences of Elsinoe sp., causing black scab on jojoba.</title>
        <authorList>
            <person name="Stodart B."/>
            <person name="Jeffress S."/>
            <person name="Ash G."/>
            <person name="Arun Chinnappa K."/>
        </authorList>
    </citation>
    <scope>NUCLEOTIDE SEQUENCE [LARGE SCALE GENOMIC DNA]</scope>
    <source>
        <strain evidence="11 12">Hillstone_2</strain>
    </source>
</reference>
<dbReference type="AlphaFoldDB" id="A0A4U7BDI8"/>
<evidence type="ECO:0000256" key="1">
    <source>
        <dbReference type="ARBA" id="ARBA00008721"/>
    </source>
</evidence>
<protein>
    <submittedName>
        <fullName evidence="11">Extracellular metalloprotease-1</fullName>
    </submittedName>
</protein>